<protein>
    <submittedName>
        <fullName evidence="2">DUF2273 domain-containing protein</fullName>
    </submittedName>
</protein>
<sequence>MNPTLIGAAAGVVLAITALVFGFWGFLLVMVFGTIGAVVGAIVSGRLDVRAVVDAARGRRSA</sequence>
<dbReference type="InterPro" id="IPR018730">
    <property type="entry name" value="DUF2273"/>
</dbReference>
<dbReference type="Proteomes" id="UP000294194">
    <property type="component" value="Unassembled WGS sequence"/>
</dbReference>
<evidence type="ECO:0000256" key="1">
    <source>
        <dbReference type="SAM" id="Phobius"/>
    </source>
</evidence>
<keyword evidence="3" id="KW-1185">Reference proteome</keyword>
<dbReference type="Pfam" id="PF10031">
    <property type="entry name" value="DUF2273"/>
    <property type="match status" value="1"/>
</dbReference>
<evidence type="ECO:0000313" key="3">
    <source>
        <dbReference type="Proteomes" id="UP000294194"/>
    </source>
</evidence>
<gene>
    <name evidence="2" type="ORF">EYE40_12800</name>
</gene>
<organism evidence="2 3">
    <name type="scientific">Glaciihabitans arcticus</name>
    <dbReference type="NCBI Taxonomy" id="2668039"/>
    <lineage>
        <taxon>Bacteria</taxon>
        <taxon>Bacillati</taxon>
        <taxon>Actinomycetota</taxon>
        <taxon>Actinomycetes</taxon>
        <taxon>Micrococcales</taxon>
        <taxon>Microbacteriaceae</taxon>
        <taxon>Glaciihabitans</taxon>
    </lineage>
</organism>
<proteinExistence type="predicted"/>
<feature type="transmembrane region" description="Helical" evidence="1">
    <location>
        <begin position="12"/>
        <end position="43"/>
    </location>
</feature>
<keyword evidence="1" id="KW-0472">Membrane</keyword>
<accession>A0A4Q9GX67</accession>
<evidence type="ECO:0000313" key="2">
    <source>
        <dbReference type="EMBL" id="TBN58198.1"/>
    </source>
</evidence>
<keyword evidence="1" id="KW-1133">Transmembrane helix</keyword>
<dbReference type="EMBL" id="SISG01000001">
    <property type="protein sequence ID" value="TBN58198.1"/>
    <property type="molecule type" value="Genomic_DNA"/>
</dbReference>
<comment type="caution">
    <text evidence="2">The sequence shown here is derived from an EMBL/GenBank/DDBJ whole genome shotgun (WGS) entry which is preliminary data.</text>
</comment>
<keyword evidence="1" id="KW-0812">Transmembrane</keyword>
<name>A0A4Q9GX67_9MICO</name>
<dbReference type="RefSeq" id="WP_130982305.1">
    <property type="nucleotide sequence ID" value="NZ_SISG01000001.1"/>
</dbReference>
<dbReference type="AlphaFoldDB" id="A0A4Q9GX67"/>
<reference evidence="3" key="1">
    <citation type="submission" date="2019-02" db="EMBL/GenBank/DDBJ databases">
        <title>Glaciihabitans arcticus sp. nov., a psychrotolerant bacterium isolated from polar soil.</title>
        <authorList>
            <person name="Dahal R.H."/>
        </authorList>
    </citation>
    <scope>NUCLEOTIDE SEQUENCE [LARGE SCALE GENOMIC DNA]</scope>
    <source>
        <strain evidence="3">RP-3-7</strain>
    </source>
</reference>